<evidence type="ECO:0000313" key="1">
    <source>
        <dbReference type="EMBL" id="KAK1862844.1"/>
    </source>
</evidence>
<protein>
    <submittedName>
        <fullName evidence="1">Uncharacterized protein</fullName>
    </submittedName>
</protein>
<proteinExistence type="predicted"/>
<keyword evidence="2" id="KW-1185">Reference proteome</keyword>
<comment type="caution">
    <text evidence="1">The sequence shown here is derived from an EMBL/GenBank/DDBJ whole genome shotgun (WGS) entry which is preliminary data.</text>
</comment>
<dbReference type="EMBL" id="CM020619">
    <property type="protein sequence ID" value="KAK1862844.1"/>
    <property type="molecule type" value="Genomic_DNA"/>
</dbReference>
<name>A0ACC3BY48_PYRYE</name>
<evidence type="ECO:0000313" key="2">
    <source>
        <dbReference type="Proteomes" id="UP000798662"/>
    </source>
</evidence>
<sequence length="546" mass="56112">MYYELLEVIAEAVDDPATHAALLTTCTRLRGAALAAPVALLVRAPSQAGWRARRRSHFAAAVAAAARGGTGQALVRSDVGGGGFPTETAAAAAHLLASVERFLSSHQQVQSLTLRRNFGLAAPPGAPGIDIRFFRKLLPLLARLPLITLCVPNMALTMCRTPAAPTPLSLSAVPLRRLTVTNLLRGASGESLRWALAAHAASLEALTLGDEDVWADREPDGALRSWLPPAGAPLPRLTALTLINLNVDAAAAAAVAAACPTLTHLNVKGDWMAGAGASLRYPAALPALTHVAWTTCESILAALPQASTQAAELAALLGGRTLHTLSLSGSLLGDAQTLVCRVVAACPQLAASLDVSSFVLDEEGVTALCGAAGAGRVSTLALRLASGTVADSVCRLGAHLPVLNSLSIRCDQAEWPLAHPPLSSRGWPLGRLDRLALAMDVGADGPDAAAPLALLSTLAACAAARRTLRVLALSGPPLTEAAAAAAVGALTALRRVEYTVVAPAADGDDDEARRVVTMITATAGLRRWLLDTLPAGGEVSMLVSRV</sequence>
<reference evidence="1" key="1">
    <citation type="submission" date="2019-11" db="EMBL/GenBank/DDBJ databases">
        <title>Nori genome reveals adaptations in red seaweeds to the harsh intertidal environment.</title>
        <authorList>
            <person name="Wang D."/>
            <person name="Mao Y."/>
        </authorList>
    </citation>
    <scope>NUCLEOTIDE SEQUENCE</scope>
    <source>
        <tissue evidence="1">Gametophyte</tissue>
    </source>
</reference>
<organism evidence="1 2">
    <name type="scientific">Pyropia yezoensis</name>
    <name type="common">Susabi-nori</name>
    <name type="synonym">Porphyra yezoensis</name>
    <dbReference type="NCBI Taxonomy" id="2788"/>
    <lineage>
        <taxon>Eukaryota</taxon>
        <taxon>Rhodophyta</taxon>
        <taxon>Bangiophyceae</taxon>
        <taxon>Bangiales</taxon>
        <taxon>Bangiaceae</taxon>
        <taxon>Pyropia</taxon>
    </lineage>
</organism>
<dbReference type="Proteomes" id="UP000798662">
    <property type="component" value="Chromosome 2"/>
</dbReference>
<gene>
    <name evidence="1" type="ORF">I4F81_005411</name>
</gene>
<accession>A0ACC3BY48</accession>